<evidence type="ECO:0000313" key="1">
    <source>
        <dbReference type="EMBL" id="GAI95645.1"/>
    </source>
</evidence>
<name>X1U734_9ZZZZ</name>
<accession>X1U734</accession>
<reference evidence="1" key="1">
    <citation type="journal article" date="2014" name="Front. Microbiol.">
        <title>High frequency of phylogenetically diverse reductive dehalogenase-homologous genes in deep subseafloor sedimentary metagenomes.</title>
        <authorList>
            <person name="Kawai M."/>
            <person name="Futagami T."/>
            <person name="Toyoda A."/>
            <person name="Takaki Y."/>
            <person name="Nishi S."/>
            <person name="Hori S."/>
            <person name="Arai W."/>
            <person name="Tsubouchi T."/>
            <person name="Morono Y."/>
            <person name="Uchiyama I."/>
            <person name="Ito T."/>
            <person name="Fujiyama A."/>
            <person name="Inagaki F."/>
            <person name="Takami H."/>
        </authorList>
    </citation>
    <scope>NUCLEOTIDE SEQUENCE</scope>
    <source>
        <strain evidence="1">Expedition CK06-06</strain>
    </source>
</reference>
<dbReference type="EMBL" id="BARW01016830">
    <property type="protein sequence ID" value="GAI95645.1"/>
    <property type="molecule type" value="Genomic_DNA"/>
</dbReference>
<proteinExistence type="predicted"/>
<dbReference type="AlphaFoldDB" id="X1U734"/>
<organism evidence="1">
    <name type="scientific">marine sediment metagenome</name>
    <dbReference type="NCBI Taxonomy" id="412755"/>
    <lineage>
        <taxon>unclassified sequences</taxon>
        <taxon>metagenomes</taxon>
        <taxon>ecological metagenomes</taxon>
    </lineage>
</organism>
<sequence>MEAKCKLAKNVKIDGVSYKVIDPQDNCAVIQRVLARHQGLRILSPEEFKELTKKEVS</sequence>
<protein>
    <submittedName>
        <fullName evidence="1">Uncharacterized protein</fullName>
    </submittedName>
</protein>
<gene>
    <name evidence="1" type="ORF">S12H4_29210</name>
</gene>
<comment type="caution">
    <text evidence="1">The sequence shown here is derived from an EMBL/GenBank/DDBJ whole genome shotgun (WGS) entry which is preliminary data.</text>
</comment>